<feature type="transmembrane region" description="Helical" evidence="2">
    <location>
        <begin position="328"/>
        <end position="349"/>
    </location>
</feature>
<name>A0A8J5XFE2_DIALT</name>
<dbReference type="EMBL" id="JAGTXO010000018">
    <property type="protein sequence ID" value="KAG8462837.1"/>
    <property type="molecule type" value="Genomic_DNA"/>
</dbReference>
<dbReference type="OrthoDB" id="9936463at2759"/>
<proteinExistence type="predicted"/>
<dbReference type="GO" id="GO:0008237">
    <property type="term" value="F:metallopeptidase activity"/>
    <property type="evidence" value="ECO:0007669"/>
    <property type="project" value="InterPro"/>
</dbReference>
<feature type="region of interest" description="Disordered" evidence="1">
    <location>
        <begin position="759"/>
        <end position="785"/>
    </location>
</feature>
<feature type="region of interest" description="Disordered" evidence="1">
    <location>
        <begin position="648"/>
        <end position="673"/>
    </location>
</feature>
<evidence type="ECO:0000256" key="1">
    <source>
        <dbReference type="SAM" id="MobiDB-lite"/>
    </source>
</evidence>
<feature type="region of interest" description="Disordered" evidence="1">
    <location>
        <begin position="501"/>
        <end position="520"/>
    </location>
</feature>
<keyword evidence="2" id="KW-0472">Membrane</keyword>
<keyword evidence="2" id="KW-0812">Transmembrane</keyword>
<feature type="region of interest" description="Disordered" evidence="1">
    <location>
        <begin position="529"/>
        <end position="609"/>
    </location>
</feature>
<feature type="region of interest" description="Disordered" evidence="1">
    <location>
        <begin position="116"/>
        <end position="138"/>
    </location>
</feature>
<evidence type="ECO:0000313" key="4">
    <source>
        <dbReference type="EMBL" id="KAG8462837.1"/>
    </source>
</evidence>
<feature type="signal peptide" evidence="3">
    <location>
        <begin position="1"/>
        <end position="19"/>
    </location>
</feature>
<keyword evidence="2" id="KW-1133">Transmembrane helix</keyword>
<keyword evidence="3" id="KW-0732">Signal</keyword>
<organism evidence="4 5">
    <name type="scientific">Diacronema lutheri</name>
    <name type="common">Unicellular marine alga</name>
    <name type="synonym">Monochrysis lutheri</name>
    <dbReference type="NCBI Taxonomy" id="2081491"/>
    <lineage>
        <taxon>Eukaryota</taxon>
        <taxon>Haptista</taxon>
        <taxon>Haptophyta</taxon>
        <taxon>Pavlovophyceae</taxon>
        <taxon>Pavlovales</taxon>
        <taxon>Pavlovaceae</taxon>
        <taxon>Diacronema</taxon>
    </lineage>
</organism>
<accession>A0A8J5XFE2</accession>
<dbReference type="AlphaFoldDB" id="A0A8J5XFE2"/>
<sequence>MRASWALFLPAFLAVSADAWSLLHSDARSPVDTAWRWAPPSLQAGGHADAGLGGSLVYAVDKDFCDAMLPTFSGEAPFITCEQLLSSIALAFESWSAHHQAVHFLDAGAERCSPSAVSSSANLGGPQHDADAGATNASGGSARIWAYDKAAARGCIEPEIIVHAPRAGRSAQDYASPEGVRAAFTSIVLEGARGVRRTDGKLMARGRQIKEARITFNANVCWYSSSWCSRFHRKPPDGTDYVRIGQAILAFAWCACASLAVKRVAILLVFEMGACDGCIMAVDARAAAAAARLGLGAAGSPQLAAAAATAAAPPPPRRAACTARAPRSMPWCSLAVVIFFVVFPPIFYARVFAPCWQCFDFQSALNHEVGHALGLGHPDEAVAFERNMRTGGLNGGGHAECGADGRWARRVHPAAEPPAGGSLMLKFTQHLERACPRADDIAGLHALYPVCSSTVKSPRCALHADYSGWLRLTLVLALPLAAIIAATLALAMLAKRVCEPRGAPAPQPSADGAHGRVAQQRAWSCMPRKRRCGAGDGELQSSSSRATSRGSTSSGGSSASGPSVQSAGGSAAAGDAPSAVAATAPPPPRSTIARATVTTGFGRTRTKAMPSSVIVVRPAGSPAVAPSPPPPPPRAVSAVRCGALVGRAEPQADVRPSHAGADPTPSRLPQPLAVDAPHANAEPAGARAAPDRCCDLQLAARMWRASSRLSQSSSFSNVVALGDGECSSSPLASRSPARAVCQARGASSRCAREHCSAAARRSGTPPLSWRPAARASSGAGGLARL</sequence>
<protein>
    <recommendedName>
        <fullName evidence="6">Peptidase M10 metallopeptidase domain-containing protein</fullName>
    </recommendedName>
</protein>
<reference evidence="4" key="1">
    <citation type="submission" date="2021-05" db="EMBL/GenBank/DDBJ databases">
        <title>The genome of the haptophyte Pavlova lutheri (Diacronema luteri, Pavlovales) - a model for lipid biosynthesis in eukaryotic algae.</title>
        <authorList>
            <person name="Hulatt C.J."/>
            <person name="Posewitz M.C."/>
        </authorList>
    </citation>
    <scope>NUCLEOTIDE SEQUENCE</scope>
    <source>
        <strain evidence="4">NIVA-4/92</strain>
    </source>
</reference>
<gene>
    <name evidence="4" type="ORF">KFE25_001610</name>
</gene>
<evidence type="ECO:0000313" key="5">
    <source>
        <dbReference type="Proteomes" id="UP000751190"/>
    </source>
</evidence>
<comment type="caution">
    <text evidence="4">The sequence shown here is derived from an EMBL/GenBank/DDBJ whole genome shotgun (WGS) entry which is preliminary data.</text>
</comment>
<feature type="chain" id="PRO_5035152370" description="Peptidase M10 metallopeptidase domain-containing protein" evidence="3">
    <location>
        <begin position="20"/>
        <end position="785"/>
    </location>
</feature>
<feature type="transmembrane region" description="Helical" evidence="2">
    <location>
        <begin position="469"/>
        <end position="494"/>
    </location>
</feature>
<dbReference type="InterPro" id="IPR024079">
    <property type="entry name" value="MetalloPept_cat_dom_sf"/>
</dbReference>
<evidence type="ECO:0008006" key="6">
    <source>
        <dbReference type="Google" id="ProtNLM"/>
    </source>
</evidence>
<keyword evidence="5" id="KW-1185">Reference proteome</keyword>
<dbReference type="Proteomes" id="UP000751190">
    <property type="component" value="Unassembled WGS sequence"/>
</dbReference>
<evidence type="ECO:0000256" key="2">
    <source>
        <dbReference type="SAM" id="Phobius"/>
    </source>
</evidence>
<dbReference type="Gene3D" id="3.40.390.10">
    <property type="entry name" value="Collagenase (Catalytic Domain)"/>
    <property type="match status" value="1"/>
</dbReference>
<feature type="compositionally biased region" description="Low complexity" evidence="1">
    <location>
        <begin position="541"/>
        <end position="583"/>
    </location>
</feature>
<evidence type="ECO:0000256" key="3">
    <source>
        <dbReference type="SAM" id="SignalP"/>
    </source>
</evidence>
<dbReference type="SUPFAM" id="SSF55486">
    <property type="entry name" value="Metalloproteases ('zincins'), catalytic domain"/>
    <property type="match status" value="1"/>
</dbReference>